<protein>
    <recommendedName>
        <fullName evidence="2">Poly(A) RNA polymerase mitochondrial-like central palm domain-containing protein</fullName>
    </recommendedName>
</protein>
<dbReference type="OrthoDB" id="273917at2759"/>
<dbReference type="CDD" id="cd05402">
    <property type="entry name" value="NT_PAP_TUTase"/>
    <property type="match status" value="1"/>
</dbReference>
<dbReference type="PANTHER" id="PTHR23092:SF15">
    <property type="entry name" value="INACTIVE NON-CANONICAL POLY(A) RNA POLYMERASE PROTEIN TRF4-2-RELATED"/>
    <property type="match status" value="1"/>
</dbReference>
<dbReference type="GO" id="GO:0005730">
    <property type="term" value="C:nucleolus"/>
    <property type="evidence" value="ECO:0007669"/>
    <property type="project" value="TreeGrafter"/>
</dbReference>
<comment type="caution">
    <text evidence="3">The sequence shown here is derived from an EMBL/GenBank/DDBJ whole genome shotgun (WGS) entry which is preliminary data.</text>
</comment>
<feature type="compositionally biased region" description="Basic and acidic residues" evidence="1">
    <location>
        <begin position="504"/>
        <end position="520"/>
    </location>
</feature>
<dbReference type="InterPro" id="IPR045862">
    <property type="entry name" value="Trf4-like"/>
</dbReference>
<feature type="region of interest" description="Disordered" evidence="1">
    <location>
        <begin position="503"/>
        <end position="531"/>
    </location>
</feature>
<sequence>MRPLSSRLICRAHNRFSPSTVLWQHFVLPNRPLLHRQCLSSSTTASAQDPAYDDGQLDPPQETSELKQAEAETAEVEEENIEPVPKVGKGTKNVQKEYHSRQISLTKSEKLLAVARAAFNDAIEYDAVVVKPKRIVTSREERSLPWCLAQEERTMPGIDRLAVEIERFYEYAKPSKFESIARRHLIEQVRSHVRKVFPDHVIEVFGSERTGIALATSDIDLRLIRQSKLVDPVKPKLPPTPEERSQGLRDLHKLYQSNLKQHKAYMLSALRHARYPLISLQDRQSGLVVQIVLANDTSVSRVIMQDYMEQYPYLRQLYYVVKTAFDVRGLSDVFRGGFGSYSLFMMVVASIKHNPHPRNDAAGGLINFLKFWRDFDTREHGISIEPVEVFAKGASPVMTDTIKAKLKEGTVQPLPSYMLSLRDPADQTNDLGRKGIAIKHVQATFRSLVKELERDIRANERHSILSPLVGPSYLLDESQRFKLVHYGKRLVTQMQKTLSAKATALRETEKDTGMDRRQEDETPTLARAARDREWQRSVDEVNERLRLDVEKASASELKEASLGIAPYLR</sequence>
<organism evidence="3 4">
    <name type="scientific">Neocucurbitaria cava</name>
    <dbReference type="NCBI Taxonomy" id="798079"/>
    <lineage>
        <taxon>Eukaryota</taxon>
        <taxon>Fungi</taxon>
        <taxon>Dikarya</taxon>
        <taxon>Ascomycota</taxon>
        <taxon>Pezizomycotina</taxon>
        <taxon>Dothideomycetes</taxon>
        <taxon>Pleosporomycetidae</taxon>
        <taxon>Pleosporales</taxon>
        <taxon>Pleosporineae</taxon>
        <taxon>Cucurbitariaceae</taxon>
        <taxon>Neocucurbitaria</taxon>
    </lineage>
</organism>
<dbReference type="SUPFAM" id="SSF81631">
    <property type="entry name" value="PAP/OAS1 substrate-binding domain"/>
    <property type="match status" value="1"/>
</dbReference>
<name>A0A9W8YE74_9PLEO</name>
<reference evidence="3" key="1">
    <citation type="submission" date="2022-10" db="EMBL/GenBank/DDBJ databases">
        <title>Tapping the CABI collections for fungal endophytes: first genome assemblies for Collariella, Neodidymelliopsis, Ascochyta clinopodiicola, Didymella pomorum, Didymosphaeria variabile, Neocosmospora piperis and Neocucurbitaria cava.</title>
        <authorList>
            <person name="Hill R."/>
        </authorList>
    </citation>
    <scope>NUCLEOTIDE SEQUENCE</scope>
    <source>
        <strain evidence="3">IMI 356814</strain>
    </source>
</reference>
<dbReference type="SUPFAM" id="SSF81301">
    <property type="entry name" value="Nucleotidyltransferase"/>
    <property type="match status" value="1"/>
</dbReference>
<dbReference type="GO" id="GO:0031123">
    <property type="term" value="P:RNA 3'-end processing"/>
    <property type="evidence" value="ECO:0007669"/>
    <property type="project" value="TreeGrafter"/>
</dbReference>
<dbReference type="GO" id="GO:0003729">
    <property type="term" value="F:mRNA binding"/>
    <property type="evidence" value="ECO:0007669"/>
    <property type="project" value="TreeGrafter"/>
</dbReference>
<dbReference type="GO" id="GO:1990817">
    <property type="term" value="F:poly(A) RNA polymerase activity"/>
    <property type="evidence" value="ECO:0007669"/>
    <property type="project" value="InterPro"/>
</dbReference>
<evidence type="ECO:0000313" key="4">
    <source>
        <dbReference type="Proteomes" id="UP001140560"/>
    </source>
</evidence>
<feature type="compositionally biased region" description="Acidic residues" evidence="1">
    <location>
        <begin position="72"/>
        <end position="81"/>
    </location>
</feature>
<accession>A0A9W8YE74</accession>
<dbReference type="Gene3D" id="3.30.460.10">
    <property type="entry name" value="Beta Polymerase, domain 2"/>
    <property type="match status" value="1"/>
</dbReference>
<dbReference type="Proteomes" id="UP001140560">
    <property type="component" value="Unassembled WGS sequence"/>
</dbReference>
<gene>
    <name evidence="3" type="ORF">N0V83_002113</name>
</gene>
<keyword evidence="4" id="KW-1185">Reference proteome</keyword>
<dbReference type="PANTHER" id="PTHR23092">
    <property type="entry name" value="POLY(A) RNA POLYMERASE"/>
    <property type="match status" value="1"/>
</dbReference>
<dbReference type="InterPro" id="IPR043519">
    <property type="entry name" value="NT_sf"/>
</dbReference>
<evidence type="ECO:0000256" key="1">
    <source>
        <dbReference type="SAM" id="MobiDB-lite"/>
    </source>
</evidence>
<dbReference type="GO" id="GO:0043634">
    <property type="term" value="P:polyadenylation-dependent ncRNA catabolic process"/>
    <property type="evidence" value="ECO:0007669"/>
    <property type="project" value="TreeGrafter"/>
</dbReference>
<dbReference type="GO" id="GO:0010605">
    <property type="term" value="P:negative regulation of macromolecule metabolic process"/>
    <property type="evidence" value="ECO:0007669"/>
    <property type="project" value="UniProtKB-ARBA"/>
</dbReference>
<dbReference type="InterPro" id="IPR054708">
    <property type="entry name" value="MTPAP-like_central"/>
</dbReference>
<dbReference type="Pfam" id="PF22600">
    <property type="entry name" value="MTPAP-like_central"/>
    <property type="match status" value="1"/>
</dbReference>
<dbReference type="Gene3D" id="1.10.1410.10">
    <property type="match status" value="1"/>
</dbReference>
<dbReference type="GO" id="GO:0031499">
    <property type="term" value="C:TRAMP complex"/>
    <property type="evidence" value="ECO:0007669"/>
    <property type="project" value="TreeGrafter"/>
</dbReference>
<evidence type="ECO:0000313" key="3">
    <source>
        <dbReference type="EMBL" id="KAJ4375034.1"/>
    </source>
</evidence>
<feature type="region of interest" description="Disordered" evidence="1">
    <location>
        <begin position="41"/>
        <end position="93"/>
    </location>
</feature>
<feature type="domain" description="Poly(A) RNA polymerase mitochondrial-like central palm" evidence="2">
    <location>
        <begin position="163"/>
        <end position="299"/>
    </location>
</feature>
<proteinExistence type="predicted"/>
<dbReference type="AlphaFoldDB" id="A0A9W8YE74"/>
<dbReference type="EMBL" id="JAPEUY010000003">
    <property type="protein sequence ID" value="KAJ4375034.1"/>
    <property type="molecule type" value="Genomic_DNA"/>
</dbReference>
<evidence type="ECO:0000259" key="2">
    <source>
        <dbReference type="Pfam" id="PF22600"/>
    </source>
</evidence>